<dbReference type="SUPFAM" id="SSF53850">
    <property type="entry name" value="Periplasmic binding protein-like II"/>
    <property type="match status" value="1"/>
</dbReference>
<dbReference type="PANTHER" id="PTHR42928:SF5">
    <property type="entry name" value="BLR1237 PROTEIN"/>
    <property type="match status" value="1"/>
</dbReference>
<comment type="similarity">
    <text evidence="1">Belongs to the UPF0065 (bug) family.</text>
</comment>
<dbReference type="InterPro" id="IPR006311">
    <property type="entry name" value="TAT_signal"/>
</dbReference>
<sequence length="326" mass="34475">MRISPSRRAVLAGAAALALPAVAHGADAFPSRPVRLVLGVPPGGAPDVAARLMADGLAARWKQPVVVDNRPAGNGNVAAQAVARGEADGHMLLMAQASILVLNEFLIRSVPYDTERDFVPVSHLMSTPLMIAAGPNLPVKDLAELKRVAKERGGRMTFATSGATNLPRFAGEMLKAALGIEMNNVSYSSVPGAIQDTIMGRTDLVIDGTPVITPQVRGGQLKPIAVTSETRFPTLQDIPTVAETVPGFAAVGWFGLVAPKATPQPAVARIADDMRAVLETPEIKERLLRDFGAEVIASSPETFARFLGAERTRYRTLIKEAGIVPE</sequence>
<proteinExistence type="inferred from homology"/>
<name>A0ABT1XCF3_9PROT</name>
<dbReference type="PANTHER" id="PTHR42928">
    <property type="entry name" value="TRICARBOXYLATE-BINDING PROTEIN"/>
    <property type="match status" value="1"/>
</dbReference>
<protein>
    <submittedName>
        <fullName evidence="3">Tripartite tricarboxylate transporter substrate binding protein</fullName>
    </submittedName>
</protein>
<dbReference type="InterPro" id="IPR005064">
    <property type="entry name" value="BUG"/>
</dbReference>
<gene>
    <name evidence="3" type="ORF">NRP21_26555</name>
</gene>
<dbReference type="PIRSF" id="PIRSF017082">
    <property type="entry name" value="YflP"/>
    <property type="match status" value="1"/>
</dbReference>
<dbReference type="Pfam" id="PF03401">
    <property type="entry name" value="TctC"/>
    <property type="match status" value="1"/>
</dbReference>
<feature type="signal peptide" evidence="2">
    <location>
        <begin position="1"/>
        <end position="25"/>
    </location>
</feature>
<keyword evidence="2" id="KW-0732">Signal</keyword>
<keyword evidence="4" id="KW-1185">Reference proteome</keyword>
<comment type="caution">
    <text evidence="3">The sequence shown here is derived from an EMBL/GenBank/DDBJ whole genome shotgun (WGS) entry which is preliminary data.</text>
</comment>
<dbReference type="EMBL" id="JANJOU010000038">
    <property type="protein sequence ID" value="MCR0985619.1"/>
    <property type="molecule type" value="Genomic_DNA"/>
</dbReference>
<feature type="chain" id="PRO_5045524221" evidence="2">
    <location>
        <begin position="26"/>
        <end position="326"/>
    </location>
</feature>
<evidence type="ECO:0000313" key="4">
    <source>
        <dbReference type="Proteomes" id="UP001524642"/>
    </source>
</evidence>
<evidence type="ECO:0000313" key="3">
    <source>
        <dbReference type="EMBL" id="MCR0985619.1"/>
    </source>
</evidence>
<dbReference type="Gene3D" id="3.40.190.150">
    <property type="entry name" value="Bordetella uptake gene, domain 1"/>
    <property type="match status" value="1"/>
</dbReference>
<dbReference type="PROSITE" id="PS51318">
    <property type="entry name" value="TAT"/>
    <property type="match status" value="1"/>
</dbReference>
<dbReference type="InterPro" id="IPR042100">
    <property type="entry name" value="Bug_dom1"/>
</dbReference>
<evidence type="ECO:0000256" key="1">
    <source>
        <dbReference type="ARBA" id="ARBA00006987"/>
    </source>
</evidence>
<dbReference type="RefSeq" id="WP_257719266.1">
    <property type="nucleotide sequence ID" value="NZ_JANJOU010000038.1"/>
</dbReference>
<dbReference type="CDD" id="cd07012">
    <property type="entry name" value="PBP2_Bug_TTT"/>
    <property type="match status" value="1"/>
</dbReference>
<evidence type="ECO:0000256" key="2">
    <source>
        <dbReference type="SAM" id="SignalP"/>
    </source>
</evidence>
<organism evidence="3 4">
    <name type="scientific">Roseomonas populi</name>
    <dbReference type="NCBI Taxonomy" id="3121582"/>
    <lineage>
        <taxon>Bacteria</taxon>
        <taxon>Pseudomonadati</taxon>
        <taxon>Pseudomonadota</taxon>
        <taxon>Alphaproteobacteria</taxon>
        <taxon>Acetobacterales</taxon>
        <taxon>Roseomonadaceae</taxon>
        <taxon>Roseomonas</taxon>
    </lineage>
</organism>
<reference evidence="3 4" key="1">
    <citation type="submission" date="2022-06" db="EMBL/GenBank/DDBJ databases">
        <title>Roseomonas CN29.</title>
        <authorList>
            <person name="Cheng Y."/>
            <person name="He X."/>
        </authorList>
    </citation>
    <scope>NUCLEOTIDE SEQUENCE [LARGE SCALE GENOMIC DNA]</scope>
    <source>
        <strain evidence="3 4">CN29</strain>
    </source>
</reference>
<dbReference type="Proteomes" id="UP001524642">
    <property type="component" value="Unassembled WGS sequence"/>
</dbReference>
<accession>A0ABT1XCF3</accession>
<dbReference type="Gene3D" id="3.40.190.10">
    <property type="entry name" value="Periplasmic binding protein-like II"/>
    <property type="match status" value="1"/>
</dbReference>